<gene>
    <name evidence="8" type="ORF">PH7735_00498</name>
</gene>
<proteinExistence type="inferred from homology"/>
<dbReference type="GeneID" id="83879579"/>
<evidence type="ECO:0000256" key="6">
    <source>
        <dbReference type="ARBA" id="ARBA00023136"/>
    </source>
</evidence>
<dbReference type="NCBIfam" id="TIGR00645">
    <property type="entry name" value="HI0507"/>
    <property type="match status" value="1"/>
</dbReference>
<organism evidence="8 9">
    <name type="scientific">Shimia thalassica</name>
    <dbReference type="NCBI Taxonomy" id="1715693"/>
    <lineage>
        <taxon>Bacteria</taxon>
        <taxon>Pseudomonadati</taxon>
        <taxon>Pseudomonadota</taxon>
        <taxon>Alphaproteobacteria</taxon>
        <taxon>Rhodobacterales</taxon>
        <taxon>Roseobacteraceae</taxon>
    </lineage>
</organism>
<dbReference type="GO" id="GO:0005886">
    <property type="term" value="C:plasma membrane"/>
    <property type="evidence" value="ECO:0007669"/>
    <property type="project" value="UniProtKB-SubCell"/>
</dbReference>
<dbReference type="AlphaFoldDB" id="A0A0P1I205"/>
<keyword evidence="9" id="KW-1185">Reference proteome</keyword>
<evidence type="ECO:0000256" key="7">
    <source>
        <dbReference type="HAMAP-Rule" id="MF_00143"/>
    </source>
</evidence>
<feature type="transmembrane region" description="Helical" evidence="7">
    <location>
        <begin position="59"/>
        <end position="79"/>
    </location>
</feature>
<evidence type="ECO:0000256" key="4">
    <source>
        <dbReference type="ARBA" id="ARBA00022692"/>
    </source>
</evidence>
<sequence length="175" mass="19318">MANQIEKSFEKTLFGSRWLMAPMYLGLVVALGMLVFVFVHEVANYLPLVPSMNADKVILVVLTLIDLTLAGNLLLIVLFSGYESFVSKLDVAEASERLGWMGTVDFSGLKMKLIASIVAISAIHLLKRFMEIGKGKSDIGFGNSELMWLVVIHMVFVLSGVLMALMDYLTARAKK</sequence>
<accession>A0A0P1I205</accession>
<dbReference type="EMBL" id="CYTW01000001">
    <property type="protein sequence ID" value="CUJ85465.1"/>
    <property type="molecule type" value="Genomic_DNA"/>
</dbReference>
<keyword evidence="4 7" id="KW-0812">Transmembrane</keyword>
<feature type="transmembrane region" description="Helical" evidence="7">
    <location>
        <begin position="109"/>
        <end position="126"/>
    </location>
</feature>
<dbReference type="HAMAP" id="MF_00143">
    <property type="entry name" value="UPF0114"/>
    <property type="match status" value="1"/>
</dbReference>
<feature type="transmembrane region" description="Helical" evidence="7">
    <location>
        <begin position="21"/>
        <end position="39"/>
    </location>
</feature>
<feature type="transmembrane region" description="Helical" evidence="7">
    <location>
        <begin position="146"/>
        <end position="169"/>
    </location>
</feature>
<dbReference type="PANTHER" id="PTHR38596">
    <property type="entry name" value="UPF0114 PROTEIN YQHA"/>
    <property type="match status" value="1"/>
</dbReference>
<dbReference type="PANTHER" id="PTHR38596:SF1">
    <property type="entry name" value="UPF0114 PROTEIN YQHA"/>
    <property type="match status" value="1"/>
</dbReference>
<comment type="similarity">
    <text evidence="2 7">Belongs to the UPF0114 family.</text>
</comment>
<evidence type="ECO:0000256" key="1">
    <source>
        <dbReference type="ARBA" id="ARBA00004651"/>
    </source>
</evidence>
<dbReference type="Proteomes" id="UP000051870">
    <property type="component" value="Unassembled WGS sequence"/>
</dbReference>
<evidence type="ECO:0000256" key="3">
    <source>
        <dbReference type="ARBA" id="ARBA00022475"/>
    </source>
</evidence>
<keyword evidence="5 7" id="KW-1133">Transmembrane helix</keyword>
<dbReference type="RefSeq" id="WP_306341218.1">
    <property type="nucleotide sequence ID" value="NZ_CYTW01000001.1"/>
</dbReference>
<evidence type="ECO:0000313" key="9">
    <source>
        <dbReference type="Proteomes" id="UP000051870"/>
    </source>
</evidence>
<comment type="subcellular location">
    <subcellularLocation>
        <location evidence="1 7">Cell membrane</location>
        <topology evidence="1 7">Multi-pass membrane protein</topology>
    </subcellularLocation>
</comment>
<dbReference type="STRING" id="1715693.PH7735_00498"/>
<keyword evidence="6 7" id="KW-0472">Membrane</keyword>
<evidence type="ECO:0000313" key="8">
    <source>
        <dbReference type="EMBL" id="CUJ85465.1"/>
    </source>
</evidence>
<protein>
    <recommendedName>
        <fullName evidence="7">UPF0114 protein PH7735_00498</fullName>
    </recommendedName>
</protein>
<dbReference type="InterPro" id="IPR005134">
    <property type="entry name" value="UPF0114"/>
</dbReference>
<name>A0A0P1I205_9RHOB</name>
<reference evidence="9" key="1">
    <citation type="submission" date="2015-09" db="EMBL/GenBank/DDBJ databases">
        <authorList>
            <person name="Rodrigo-Torres Lidia"/>
            <person name="Arahal R.David."/>
        </authorList>
    </citation>
    <scope>NUCLEOTIDE SEQUENCE [LARGE SCALE GENOMIC DNA]</scope>
    <source>
        <strain evidence="9">CECT 7735</strain>
    </source>
</reference>
<dbReference type="InterPro" id="IPR020761">
    <property type="entry name" value="UPF0114_bac"/>
</dbReference>
<evidence type="ECO:0000256" key="2">
    <source>
        <dbReference type="ARBA" id="ARBA00005774"/>
    </source>
</evidence>
<dbReference type="Pfam" id="PF03350">
    <property type="entry name" value="UPF0114"/>
    <property type="match status" value="1"/>
</dbReference>
<keyword evidence="3 7" id="KW-1003">Cell membrane</keyword>
<evidence type="ECO:0000256" key="5">
    <source>
        <dbReference type="ARBA" id="ARBA00022989"/>
    </source>
</evidence>